<evidence type="ECO:0000313" key="8">
    <source>
        <dbReference type="Proteomes" id="UP000473525"/>
    </source>
</evidence>
<sequence length="145" mass="16430">MHRFASVLLVDHRGWLLLQERDEHPVIDPERWGLVGGHVEDGEEYEAAAYRELAEETGVRLPPGALRLWREVEVFHDAYGTLDATQVWVAAVDLTDADIVVGEGRQIVFVEPEVARQLERTAAATTIVPDFLDSEDYRRLTDEHA</sequence>
<dbReference type="SUPFAM" id="SSF55811">
    <property type="entry name" value="Nudix"/>
    <property type="match status" value="1"/>
</dbReference>
<keyword evidence="3 5" id="KW-0378">Hydrolase</keyword>
<comment type="caution">
    <text evidence="7">The sequence shown here is derived from an EMBL/GenBank/DDBJ whole genome shotgun (WGS) entry which is preliminary data.</text>
</comment>
<dbReference type="PROSITE" id="PS00893">
    <property type="entry name" value="NUDIX_BOX"/>
    <property type="match status" value="1"/>
</dbReference>
<dbReference type="Pfam" id="PF00293">
    <property type="entry name" value="NUDIX"/>
    <property type="match status" value="1"/>
</dbReference>
<dbReference type="Gene3D" id="3.90.79.10">
    <property type="entry name" value="Nucleoside Triphosphate Pyrophosphohydrolase"/>
    <property type="match status" value="1"/>
</dbReference>
<dbReference type="PANTHER" id="PTHR43046">
    <property type="entry name" value="GDP-MANNOSE MANNOSYL HYDROLASE"/>
    <property type="match status" value="1"/>
</dbReference>
<keyword evidence="4" id="KW-0460">Magnesium</keyword>
<dbReference type="RefSeq" id="WP_157346577.1">
    <property type="nucleotide sequence ID" value="NZ_WSEK01000005.1"/>
</dbReference>
<comment type="cofactor">
    <cofactor evidence="1">
        <name>Mg(2+)</name>
        <dbReference type="ChEBI" id="CHEBI:18420"/>
    </cofactor>
</comment>
<gene>
    <name evidence="7" type="ORF">GON03_20810</name>
</gene>
<dbReference type="InterPro" id="IPR000086">
    <property type="entry name" value="NUDIX_hydrolase_dom"/>
</dbReference>
<dbReference type="AlphaFoldDB" id="A0A6L6XX36"/>
<name>A0A6L6XX36_9ACTN</name>
<reference evidence="7 8" key="1">
    <citation type="submission" date="2019-12" db="EMBL/GenBank/DDBJ databases">
        <authorList>
            <person name="Huq M.A."/>
        </authorList>
    </citation>
    <scope>NUCLEOTIDE SEQUENCE [LARGE SCALE GENOMIC DNA]</scope>
    <source>
        <strain evidence="7 8">MAH-18</strain>
    </source>
</reference>
<evidence type="ECO:0000256" key="1">
    <source>
        <dbReference type="ARBA" id="ARBA00001946"/>
    </source>
</evidence>
<evidence type="ECO:0000256" key="2">
    <source>
        <dbReference type="ARBA" id="ARBA00005582"/>
    </source>
</evidence>
<feature type="domain" description="Nudix hydrolase" evidence="6">
    <location>
        <begin position="1"/>
        <end position="133"/>
    </location>
</feature>
<evidence type="ECO:0000313" key="7">
    <source>
        <dbReference type="EMBL" id="MVQ51628.1"/>
    </source>
</evidence>
<evidence type="ECO:0000259" key="6">
    <source>
        <dbReference type="PROSITE" id="PS51462"/>
    </source>
</evidence>
<organism evidence="7 8">
    <name type="scientific">Nocardioides agri</name>
    <dbReference type="NCBI Taxonomy" id="2682843"/>
    <lineage>
        <taxon>Bacteria</taxon>
        <taxon>Bacillati</taxon>
        <taxon>Actinomycetota</taxon>
        <taxon>Actinomycetes</taxon>
        <taxon>Propionibacteriales</taxon>
        <taxon>Nocardioidaceae</taxon>
        <taxon>Nocardioides</taxon>
    </lineage>
</organism>
<proteinExistence type="inferred from homology"/>
<dbReference type="InterPro" id="IPR020084">
    <property type="entry name" value="NUDIX_hydrolase_CS"/>
</dbReference>
<accession>A0A6L6XX36</accession>
<dbReference type="GO" id="GO:0016787">
    <property type="term" value="F:hydrolase activity"/>
    <property type="evidence" value="ECO:0007669"/>
    <property type="project" value="UniProtKB-KW"/>
</dbReference>
<comment type="similarity">
    <text evidence="2 5">Belongs to the Nudix hydrolase family.</text>
</comment>
<dbReference type="PROSITE" id="PS51462">
    <property type="entry name" value="NUDIX"/>
    <property type="match status" value="1"/>
</dbReference>
<dbReference type="PANTHER" id="PTHR43046:SF12">
    <property type="entry name" value="GDP-MANNOSE MANNOSYL HYDROLASE"/>
    <property type="match status" value="1"/>
</dbReference>
<dbReference type="InterPro" id="IPR020476">
    <property type="entry name" value="Nudix_hydrolase"/>
</dbReference>
<evidence type="ECO:0000256" key="5">
    <source>
        <dbReference type="RuleBase" id="RU003476"/>
    </source>
</evidence>
<dbReference type="Proteomes" id="UP000473525">
    <property type="component" value="Unassembled WGS sequence"/>
</dbReference>
<dbReference type="EMBL" id="WSEK01000005">
    <property type="protein sequence ID" value="MVQ51628.1"/>
    <property type="molecule type" value="Genomic_DNA"/>
</dbReference>
<keyword evidence="8" id="KW-1185">Reference proteome</keyword>
<dbReference type="InterPro" id="IPR015797">
    <property type="entry name" value="NUDIX_hydrolase-like_dom_sf"/>
</dbReference>
<evidence type="ECO:0000256" key="3">
    <source>
        <dbReference type="ARBA" id="ARBA00022801"/>
    </source>
</evidence>
<evidence type="ECO:0000256" key="4">
    <source>
        <dbReference type="ARBA" id="ARBA00022842"/>
    </source>
</evidence>
<protein>
    <submittedName>
        <fullName evidence="7">NUDIX domain-containing protein</fullName>
    </submittedName>
</protein>
<dbReference type="PRINTS" id="PR00502">
    <property type="entry name" value="NUDIXFAMILY"/>
</dbReference>